<dbReference type="SUPFAM" id="SSF46548">
    <property type="entry name" value="alpha-helical ferredoxin"/>
    <property type="match status" value="1"/>
</dbReference>
<feature type="non-terminal residue" evidence="7">
    <location>
        <position position="218"/>
    </location>
</feature>
<evidence type="ECO:0000256" key="3">
    <source>
        <dbReference type="ARBA" id="ARBA00022737"/>
    </source>
</evidence>
<evidence type="ECO:0000259" key="6">
    <source>
        <dbReference type="PROSITE" id="PS51379"/>
    </source>
</evidence>
<keyword evidence="1" id="KW-0004">4Fe-4S</keyword>
<keyword evidence="2" id="KW-0479">Metal-binding</keyword>
<dbReference type="GO" id="GO:0046872">
    <property type="term" value="F:metal ion binding"/>
    <property type="evidence" value="ECO:0007669"/>
    <property type="project" value="UniProtKB-KW"/>
</dbReference>
<sequence length="218" mass="23918">MLTGNELEGPRGRIYLMKNALENQDGASARTLEHIDNCLGCLSCETTCPSGVNYAHLLEDGRTRLEPLRRRAVGDRLQRALLARLLPSPRLLRPALHLARWLRPLRHLLPSKAARMLGAVPTQLTRAQIATPGVHRPAAETKARVALLTGCAQQVLGAEINDAAVRLLTRMGMEVTIPSNTSCCGALTHHMGERTRSQEMMARAVDQWEELLNAGVEA</sequence>
<dbReference type="InterPro" id="IPR004017">
    <property type="entry name" value="Cys_rich_dom"/>
</dbReference>
<keyword evidence="4" id="KW-0408">Iron</keyword>
<evidence type="ECO:0000256" key="5">
    <source>
        <dbReference type="ARBA" id="ARBA00023014"/>
    </source>
</evidence>
<dbReference type="GO" id="GO:0016491">
    <property type="term" value="F:oxidoreductase activity"/>
    <property type="evidence" value="ECO:0007669"/>
    <property type="project" value="UniProtKB-ARBA"/>
</dbReference>
<reference evidence="7" key="1">
    <citation type="submission" date="2018-05" db="EMBL/GenBank/DDBJ databases">
        <authorList>
            <person name="Lanie J.A."/>
            <person name="Ng W.-L."/>
            <person name="Kazmierczak K.M."/>
            <person name="Andrzejewski T.M."/>
            <person name="Davidsen T.M."/>
            <person name="Wayne K.J."/>
            <person name="Tettelin H."/>
            <person name="Glass J.I."/>
            <person name="Rusch D."/>
            <person name="Podicherti R."/>
            <person name="Tsui H.-C.T."/>
            <person name="Winkler M.E."/>
        </authorList>
    </citation>
    <scope>NUCLEOTIDE SEQUENCE</scope>
</reference>
<dbReference type="InterPro" id="IPR017900">
    <property type="entry name" value="4Fe4S_Fe_S_CS"/>
</dbReference>
<gene>
    <name evidence="7" type="ORF">METZ01_LOCUS351840</name>
</gene>
<dbReference type="InterPro" id="IPR017896">
    <property type="entry name" value="4Fe4S_Fe-S-bd"/>
</dbReference>
<evidence type="ECO:0000313" key="7">
    <source>
        <dbReference type="EMBL" id="SVC98986.1"/>
    </source>
</evidence>
<name>A0A382RMW5_9ZZZZ</name>
<evidence type="ECO:0000256" key="2">
    <source>
        <dbReference type="ARBA" id="ARBA00022723"/>
    </source>
</evidence>
<organism evidence="7">
    <name type="scientific">marine metagenome</name>
    <dbReference type="NCBI Taxonomy" id="408172"/>
    <lineage>
        <taxon>unclassified sequences</taxon>
        <taxon>metagenomes</taxon>
        <taxon>ecological metagenomes</taxon>
    </lineage>
</organism>
<proteinExistence type="predicted"/>
<dbReference type="PROSITE" id="PS51379">
    <property type="entry name" value="4FE4S_FER_2"/>
    <property type="match status" value="1"/>
</dbReference>
<evidence type="ECO:0000256" key="1">
    <source>
        <dbReference type="ARBA" id="ARBA00022485"/>
    </source>
</evidence>
<dbReference type="GO" id="GO:0051539">
    <property type="term" value="F:4 iron, 4 sulfur cluster binding"/>
    <property type="evidence" value="ECO:0007669"/>
    <property type="project" value="UniProtKB-KW"/>
</dbReference>
<dbReference type="EMBL" id="UINC01122890">
    <property type="protein sequence ID" value="SVC98986.1"/>
    <property type="molecule type" value="Genomic_DNA"/>
</dbReference>
<dbReference type="PROSITE" id="PS00198">
    <property type="entry name" value="4FE4S_FER_1"/>
    <property type="match status" value="1"/>
</dbReference>
<dbReference type="AlphaFoldDB" id="A0A382RMW5"/>
<feature type="domain" description="4Fe-4S ferredoxin-type" evidence="6">
    <location>
        <begin position="28"/>
        <end position="52"/>
    </location>
</feature>
<dbReference type="Gene3D" id="1.10.1060.10">
    <property type="entry name" value="Alpha-helical ferredoxin"/>
    <property type="match status" value="1"/>
</dbReference>
<protein>
    <recommendedName>
        <fullName evidence="6">4Fe-4S ferredoxin-type domain-containing protein</fullName>
    </recommendedName>
</protein>
<evidence type="ECO:0000256" key="4">
    <source>
        <dbReference type="ARBA" id="ARBA00023004"/>
    </source>
</evidence>
<dbReference type="PANTHER" id="PTHR32479">
    <property type="entry name" value="GLYCOLATE OXIDASE IRON-SULFUR SUBUNIT"/>
    <property type="match status" value="1"/>
</dbReference>
<dbReference type="Pfam" id="PF02754">
    <property type="entry name" value="CCG"/>
    <property type="match status" value="1"/>
</dbReference>
<dbReference type="PANTHER" id="PTHR32479:SF17">
    <property type="entry name" value="GLYCOLATE OXIDASE IRON-SULFUR SUBUNIT"/>
    <property type="match status" value="1"/>
</dbReference>
<keyword evidence="3" id="KW-0677">Repeat</keyword>
<dbReference type="InterPro" id="IPR009051">
    <property type="entry name" value="Helical_ferredxn"/>
</dbReference>
<keyword evidence="5" id="KW-0411">Iron-sulfur</keyword>
<accession>A0A382RMW5</accession>